<evidence type="ECO:0000313" key="4">
    <source>
        <dbReference type="EMBL" id="AAF98189.1"/>
    </source>
</evidence>
<keyword evidence="2" id="KW-0472">Membrane</keyword>
<feature type="compositionally biased region" description="Polar residues" evidence="1">
    <location>
        <begin position="388"/>
        <end position="398"/>
    </location>
</feature>
<reference key="1">
    <citation type="journal article" date="2000" name="Nature">
        <title>Sequence and analysis of chromosome 1 of the plant Arabidopsis thaliana.</title>
        <authorList>
            <person name="Theologis A."/>
            <person name="Ecker J.R."/>
            <person name="Palm C.J."/>
            <person name="Federspiel N.A."/>
            <person name="Kaul S."/>
            <person name="White O."/>
            <person name="Alonso J."/>
            <person name="Altafi H."/>
            <person name="Araujo R."/>
            <person name="Bowman C.L."/>
            <person name="Brooks S.Y."/>
            <person name="Buehler E."/>
            <person name="Chan A."/>
            <person name="Chao Q."/>
            <person name="Chen H."/>
            <person name="Cheuk R.F."/>
            <person name="Chin C.W."/>
            <person name="Chung M.K."/>
            <person name="Conn L."/>
            <person name="Conway A.B."/>
            <person name="Conway A.R."/>
            <person name="Creasy T.H."/>
            <person name="Dewar K."/>
            <person name="Dunn P."/>
            <person name="Etgu P."/>
            <person name="Feldblyum T.V."/>
            <person name="Feng J."/>
            <person name="Fong B."/>
            <person name="Fujii C.Y."/>
            <person name="Gill J.E."/>
            <person name="Goldsmith A.D."/>
            <person name="Haas B."/>
            <person name="Hansen N.F."/>
            <person name="Hughes B."/>
            <person name="Huizar L."/>
            <person name="Hunter J.L."/>
            <person name="Jenkins J."/>
            <person name="Johnson-Hopson C."/>
            <person name="Khan S."/>
            <person name="Khaykin E."/>
            <person name="Kim C.J."/>
            <person name="Koo H.L."/>
            <person name="Kremenetskaia I."/>
            <person name="Kurtz D.B."/>
            <person name="Kwan A."/>
            <person name="Lam B."/>
            <person name="Langin-Hooper S."/>
            <person name="Lee A."/>
            <person name="Lee J.M."/>
            <person name="Lenz C.A."/>
            <person name="Li J.H."/>
            <person name="Li Y."/>
            <person name="Lin X."/>
            <person name="Liu S.X."/>
            <person name="Liu Z.A."/>
            <person name="Luros J.S."/>
            <person name="Maiti R."/>
            <person name="Marziali A."/>
            <person name="Militscher J."/>
            <person name="Miranda M."/>
            <person name="Nguyen M."/>
            <person name="Nierman W.C."/>
            <person name="Osborne B.I."/>
            <person name="Pai G."/>
            <person name="Peterson J."/>
            <person name="Pham P.K."/>
            <person name="Rizzo M."/>
            <person name="Rooney T."/>
            <person name="Rowley D."/>
            <person name="Sakano H."/>
            <person name="Salzberg S.L."/>
            <person name="Schwartz J.R."/>
            <person name="Shinn P."/>
            <person name="Southwick A.M."/>
            <person name="Sun H."/>
            <person name="Tallon L.J."/>
            <person name="Tambunga G."/>
            <person name="Toriumi M.J."/>
            <person name="Town C.D."/>
            <person name="Utterback T."/>
            <person name="Van Aken S."/>
            <person name="Vaysberg M."/>
            <person name="Vysotskaia V.S."/>
            <person name="Walker M."/>
            <person name="Wu D."/>
            <person name="Yu G."/>
            <person name="Fraser C.M."/>
            <person name="Venter J.C."/>
            <person name="Davis R.W."/>
        </authorList>
    </citation>
    <scope>NUCLEOTIDE SEQUENCE [LARGE SCALE GENOMIC DNA]</scope>
    <source>
        <strain>cv. Columbia</strain>
    </source>
</reference>
<proteinExistence type="predicted"/>
<evidence type="ECO:0000256" key="1">
    <source>
        <dbReference type="SAM" id="MobiDB-lite"/>
    </source>
</evidence>
<protein>
    <submittedName>
        <fullName evidence="4">F17F8.19</fullName>
    </submittedName>
</protein>
<feature type="domain" description="F-box associated beta-propeller type 3" evidence="3">
    <location>
        <begin position="273"/>
        <end position="373"/>
    </location>
</feature>
<accession>Q9FYI1</accession>
<keyword evidence="2" id="KW-1133">Transmembrane helix</keyword>
<dbReference type="NCBIfam" id="TIGR01640">
    <property type="entry name" value="F_box_assoc_1"/>
    <property type="match status" value="1"/>
</dbReference>
<evidence type="ECO:0000259" key="3">
    <source>
        <dbReference type="Pfam" id="PF08268"/>
    </source>
</evidence>
<dbReference type="ExpressionAtlas" id="Q9FYI1">
    <property type="expression patterns" value="baseline"/>
</dbReference>
<dbReference type="InterPro" id="IPR017451">
    <property type="entry name" value="F-box-assoc_interact_dom"/>
</dbReference>
<organism evidence="4">
    <name type="scientific">Arabidopsis thaliana</name>
    <name type="common">Mouse-ear cress</name>
    <dbReference type="NCBI Taxonomy" id="3702"/>
    <lineage>
        <taxon>Eukaryota</taxon>
        <taxon>Viridiplantae</taxon>
        <taxon>Streptophyta</taxon>
        <taxon>Embryophyta</taxon>
        <taxon>Tracheophyta</taxon>
        <taxon>Spermatophyta</taxon>
        <taxon>Magnoliopsida</taxon>
        <taxon>eudicotyledons</taxon>
        <taxon>Gunneridae</taxon>
        <taxon>Pentapetalae</taxon>
        <taxon>rosids</taxon>
        <taxon>malvids</taxon>
        <taxon>Brassicales</taxon>
        <taxon>Brassicaceae</taxon>
        <taxon>Camelineae</taxon>
        <taxon>Arabidopsis</taxon>
    </lineage>
</organism>
<sequence length="461" mass="53411">MICVNCDIYIFFFINTKKIIIKYEAINFFFFFKPHRTKFILPFFYFLFLSTEILSYFHRSSPSDHQNTPVKMKNWIPNDLIYEILSRLPAISVARSKARPRLLIGVQQDGEWRFYSTPQSQNPCENKLSPADFHMKFSKGISNYSCSYASGLIYFDGMCIRKEDEDAKHVLCDPLTGKYVILPELRVGDSYSYLGFDPVDKEFKVLFMTTRNNIAWKDLDHYILTLGTGELKWRRIRCAFTHEPVWERICINGVLYYSAMNSDGNYVIYASHDGGSTVKLSMWVLEDVEKPEWSKHVYSLWTESQVVKVNHNLSVSGMTATGDIVLSTKYASQPFYVFYFNPERKTLQVPSVEVEGLGANRACMSYYAFADYVEDLSVNDAVRQLKSSPLQQQGQNIVTKRPKPRQGQDTSHDLSKSAPSVKNNKWFKSINKDDVVTFTTEDFPWNTLRSKSVYRFSDSFI</sequence>
<evidence type="ECO:0000256" key="2">
    <source>
        <dbReference type="SAM" id="Phobius"/>
    </source>
</evidence>
<dbReference type="Pfam" id="PF08268">
    <property type="entry name" value="FBA_3"/>
    <property type="match status" value="2"/>
</dbReference>
<reference evidence="4" key="3">
    <citation type="submission" date="2000-08" db="EMBL/GenBank/DDBJ databases">
        <authorList>
            <person name="Cheuk R."/>
            <person name="Shinn P."/>
            <person name="Brooks S."/>
            <person name="Buehler E."/>
            <person name="Chao Q."/>
            <person name="Johnson-Hopson C."/>
            <person name="Khan S."/>
            <person name="Kim C."/>
            <person name="Altafi H."/>
            <person name="Bei B."/>
            <person name="Chin C."/>
            <person name="Chiou J."/>
            <person name="Choi E."/>
            <person name="Conn L."/>
            <person name="Conway A."/>
            <person name="Gonzalez A."/>
            <person name="Hansen N."/>
            <person name="Howing B."/>
            <person name="Koo T."/>
            <person name="Lam B."/>
            <person name="Lee J."/>
            <person name="Lenz C."/>
            <person name="Li J."/>
            <person name="Liu A."/>
            <person name="Liu J."/>
            <person name="Liu S."/>
            <person name="Mukharsky N."/>
            <person name="Nguyen M."/>
            <person name="Palm C."/>
            <person name="Pham P."/>
            <person name="Sakano H."/>
            <person name="Schwartz J."/>
            <person name="Southwick A."/>
            <person name="Thaveri A."/>
            <person name="Toriumi M."/>
            <person name="Vaysberg M."/>
            <person name="Yu G."/>
            <person name="Davis R."/>
            <person name="Federspiel N."/>
            <person name="Theologis A."/>
            <person name="Ecker J."/>
        </authorList>
    </citation>
    <scope>NUCLEOTIDE SEQUENCE</scope>
</reference>
<dbReference type="PANTHER" id="PTHR31111">
    <property type="entry name" value="BNAA05G37150D PROTEIN-RELATED"/>
    <property type="match status" value="1"/>
</dbReference>
<keyword evidence="2" id="KW-0812">Transmembrane</keyword>
<dbReference type="PIR" id="A86435">
    <property type="entry name" value="A86435"/>
</dbReference>
<dbReference type="InterPro" id="IPR013187">
    <property type="entry name" value="F-box-assoc_dom_typ3"/>
</dbReference>
<reference evidence="4" key="2">
    <citation type="submission" date="2000-08" db="EMBL/GenBank/DDBJ databases">
        <title>Genomic sequence for Arabidopsis thaliana BAC F17F8 from chromosome I.</title>
        <authorList>
            <person name="Khan S."/>
            <person name="Brooks S."/>
            <person name="Buehler E."/>
            <person name="Chao Q."/>
            <person name="Johnson-Hopson C."/>
            <person name="Kim C."/>
            <person name="Shinn P."/>
            <person name="Altafi H."/>
            <person name="Bei Q."/>
            <person name="Chin C."/>
            <person name="Chiou J."/>
            <person name="Choi E."/>
            <person name="Conn L."/>
            <person name="Conway A."/>
            <person name="Gonzales A."/>
            <person name="Hansen N."/>
            <person name="Howng B."/>
            <person name="Koo T."/>
            <person name="Lam B."/>
            <person name="Lee J."/>
            <person name="Lenz C."/>
            <person name="Li J."/>
            <person name="Liu A."/>
            <person name="Liu K."/>
            <person name="Liu S."/>
            <person name="Mukharsky N."/>
            <person name="Nguyen M."/>
            <person name="Palm C."/>
            <person name="Pham P."/>
            <person name="Sakano H."/>
            <person name="Schwartz J."/>
            <person name="Southwick A."/>
            <person name="Thaveri A."/>
            <person name="Toriumi M."/>
            <person name="Vaysberg M."/>
            <person name="Yu G."/>
            <person name="Federspiel N.A."/>
            <person name="Theologis A."/>
            <person name="Ecker J.R."/>
        </authorList>
    </citation>
    <scope>NUCLEOTIDE SEQUENCE</scope>
</reference>
<dbReference type="PANTHER" id="PTHR31111:SF137">
    <property type="entry name" value="F-BOX ONLY PROTEIN 12"/>
    <property type="match status" value="1"/>
</dbReference>
<feature type="domain" description="F-box associated beta-propeller type 3" evidence="3">
    <location>
        <begin position="101"/>
        <end position="267"/>
    </location>
</feature>
<feature type="transmembrane region" description="Helical" evidence="2">
    <location>
        <begin position="39"/>
        <end position="57"/>
    </location>
</feature>
<dbReference type="EMBL" id="AC000107">
    <property type="protein sequence ID" value="AAF98189.1"/>
    <property type="molecule type" value="Genomic_DNA"/>
</dbReference>
<dbReference type="AlphaFoldDB" id="Q9FYI1"/>
<feature type="region of interest" description="Disordered" evidence="1">
    <location>
        <begin position="388"/>
        <end position="419"/>
    </location>
</feature>
<name>Q9FYI1_ARATH</name>